<dbReference type="InterPro" id="IPR015422">
    <property type="entry name" value="PyrdxlP-dep_Trfase_small"/>
</dbReference>
<dbReference type="Gene3D" id="3.90.1150.10">
    <property type="entry name" value="Aspartate Aminotransferase, domain 1"/>
    <property type="match status" value="1"/>
</dbReference>
<evidence type="ECO:0000313" key="4">
    <source>
        <dbReference type="Proteomes" id="UP000663846"/>
    </source>
</evidence>
<dbReference type="PANTHER" id="PTHR42691">
    <property type="entry name" value="ASPARTATE AMINOTRANSFERASE YHDR-RELATED"/>
    <property type="match status" value="1"/>
</dbReference>
<evidence type="ECO:0000259" key="2">
    <source>
        <dbReference type="Pfam" id="PF00155"/>
    </source>
</evidence>
<organism evidence="3 4">
    <name type="scientific">Rhizoctonia solani</name>
    <dbReference type="NCBI Taxonomy" id="456999"/>
    <lineage>
        <taxon>Eukaryota</taxon>
        <taxon>Fungi</taxon>
        <taxon>Dikarya</taxon>
        <taxon>Basidiomycota</taxon>
        <taxon>Agaricomycotina</taxon>
        <taxon>Agaricomycetes</taxon>
        <taxon>Cantharellales</taxon>
        <taxon>Ceratobasidiaceae</taxon>
        <taxon>Rhizoctonia</taxon>
    </lineage>
</organism>
<feature type="compositionally biased region" description="Polar residues" evidence="1">
    <location>
        <begin position="1"/>
        <end position="15"/>
    </location>
</feature>
<feature type="domain" description="Aminotransferase class I/classII large" evidence="2">
    <location>
        <begin position="134"/>
        <end position="450"/>
    </location>
</feature>
<dbReference type="InterPro" id="IPR015421">
    <property type="entry name" value="PyrdxlP-dep_Trfase_major"/>
</dbReference>
<feature type="region of interest" description="Disordered" evidence="1">
    <location>
        <begin position="1"/>
        <end position="32"/>
    </location>
</feature>
<dbReference type="CDD" id="cd00609">
    <property type="entry name" value="AAT_like"/>
    <property type="match status" value="1"/>
</dbReference>
<dbReference type="Pfam" id="PF00155">
    <property type="entry name" value="Aminotran_1_2"/>
    <property type="match status" value="1"/>
</dbReference>
<feature type="compositionally biased region" description="Polar residues" evidence="1">
    <location>
        <begin position="23"/>
        <end position="32"/>
    </location>
</feature>
<dbReference type="EMBL" id="CAJMWS010000404">
    <property type="protein sequence ID" value="CAE6441894.1"/>
    <property type="molecule type" value="Genomic_DNA"/>
</dbReference>
<reference evidence="3" key="1">
    <citation type="submission" date="2021-01" db="EMBL/GenBank/DDBJ databases">
        <authorList>
            <person name="Kaushik A."/>
        </authorList>
    </citation>
    <scope>NUCLEOTIDE SEQUENCE</scope>
    <source>
        <strain evidence="3">AG1-1C</strain>
    </source>
</reference>
<dbReference type="PANTHER" id="PTHR42691:SF1">
    <property type="entry name" value="ASPARTATE AMINOTRANSFERASE YHDR-RELATED"/>
    <property type="match status" value="1"/>
</dbReference>
<evidence type="ECO:0000313" key="3">
    <source>
        <dbReference type="EMBL" id="CAE6441894.1"/>
    </source>
</evidence>
<evidence type="ECO:0000256" key="1">
    <source>
        <dbReference type="SAM" id="MobiDB-lite"/>
    </source>
</evidence>
<dbReference type="Gene3D" id="3.40.640.10">
    <property type="entry name" value="Type I PLP-dependent aspartate aminotransferase-like (Major domain)"/>
    <property type="match status" value="1"/>
</dbReference>
<dbReference type="InterPro" id="IPR015424">
    <property type="entry name" value="PyrdxlP-dep_Trfase"/>
</dbReference>
<dbReference type="InterPro" id="IPR004839">
    <property type="entry name" value="Aminotransferase_I/II_large"/>
</dbReference>
<gene>
    <name evidence="3" type="ORF">RDB_LOCUS131248</name>
</gene>
<dbReference type="GO" id="GO:0030170">
    <property type="term" value="F:pyridoxal phosphate binding"/>
    <property type="evidence" value="ECO:0007669"/>
    <property type="project" value="InterPro"/>
</dbReference>
<dbReference type="AlphaFoldDB" id="A0A8H3AW23"/>
<dbReference type="SUPFAM" id="SSF53383">
    <property type="entry name" value="PLP-dependent transferases"/>
    <property type="match status" value="1"/>
</dbReference>
<dbReference type="Proteomes" id="UP000663846">
    <property type="component" value="Unassembled WGS sequence"/>
</dbReference>
<accession>A0A8H3AW23</accession>
<name>A0A8H3AW23_9AGAM</name>
<sequence length="455" mass="50417">MAPVANLTSITTSTDRLGRTSESKVPNTPVSSATLSHAGISLTQLARTLPSSLVSKRAKKDDELWPRKLWDFKVSEVIALEGLSKHDCAELRYGNPQDDPIPGIVDVFANATFPPPGREVEWYAYSVPDRADLEAVAGRLSDSRGVEYHPDDIIVTDGSLTALDLLVFASTDPGDEVIILSPVYFNYPVIIRHREAVPVIVPARPDNFEPDIEEIRRAVTPRTKAIIINSPNNPTGVIYSRECLSELSEMLEQLNSMRECPILVISDEAYSRIIYDDSEFISITTIYPHSVMTYTTGKTLLAPGQRLGYIAIPSLMPVDHRHILRRTLAVAQNATWGFPSSPLLHSLNKLDTMSIDLVHFQGRRDYVCDSLTLAGFRTIKPSGTFYVCVYVPRKENDASIIPEKEDETFCLELAAKGVLVMPGTLFGWPGTFRISLTANDQQLKRAVRVLSEMGS</sequence>
<comment type="caution">
    <text evidence="3">The sequence shown here is derived from an EMBL/GenBank/DDBJ whole genome shotgun (WGS) entry which is preliminary data.</text>
</comment>
<protein>
    <recommendedName>
        <fullName evidence="2">Aminotransferase class I/classII large domain-containing protein</fullName>
    </recommendedName>
</protein>
<proteinExistence type="predicted"/>